<name>A0A9D1E3W8_9BACT</name>
<organism evidence="1 2">
    <name type="scientific">Candidatus Fimimonas gallinarum</name>
    <dbReference type="NCBI Taxonomy" id="2840821"/>
    <lineage>
        <taxon>Bacteria</taxon>
        <taxon>Pseudomonadati</taxon>
        <taxon>Myxococcota</taxon>
        <taxon>Myxococcia</taxon>
        <taxon>Myxococcales</taxon>
        <taxon>Cystobacterineae</taxon>
        <taxon>Myxococcaceae</taxon>
        <taxon>Myxococcaceae incertae sedis</taxon>
        <taxon>Candidatus Fimimonas</taxon>
    </lineage>
</organism>
<dbReference type="EMBL" id="DVHL01000016">
    <property type="protein sequence ID" value="HIR65642.1"/>
    <property type="molecule type" value="Genomic_DNA"/>
</dbReference>
<comment type="caution">
    <text evidence="1">The sequence shown here is derived from an EMBL/GenBank/DDBJ whole genome shotgun (WGS) entry which is preliminary data.</text>
</comment>
<sequence length="325" mass="38829">MKEVKMDLLQLYNTVNTILKTIDFNALFEGFHKYRFALYTSKEIIIDGKTIPYQDEFRGNTSIFYEGKYVAIWNMEFDPIDDPEQLAYCLIHEMFHCHQYTNNETRYPSDFELLNYPDDIDNFVNKYNENKYLVDAYEQRDIELLRKFAYIREMRYKIYPSMVSQELKAETLEGMAEYIGLKALEFINAEKYRAIIDDYLGKLKAESNLLFDVRRISYFTGTIFFLCLEQFGFSVNNVFDSEETAYEQNRIDITDVTAEIISYSFILNNYKQLRQEKRAKVEEHIKHSKYIESDAFICGYDPMNMFRIDDVVFCSYFVCINEMTR</sequence>
<dbReference type="AlphaFoldDB" id="A0A9D1E3W8"/>
<evidence type="ECO:0000313" key="1">
    <source>
        <dbReference type="EMBL" id="HIR65642.1"/>
    </source>
</evidence>
<accession>A0A9D1E3W8</accession>
<protein>
    <submittedName>
        <fullName evidence="1">Uncharacterized protein</fullName>
    </submittedName>
</protein>
<reference evidence="1" key="2">
    <citation type="journal article" date="2021" name="PeerJ">
        <title>Extensive microbial diversity within the chicken gut microbiome revealed by metagenomics and culture.</title>
        <authorList>
            <person name="Gilroy R."/>
            <person name="Ravi A."/>
            <person name="Getino M."/>
            <person name="Pursley I."/>
            <person name="Horton D.L."/>
            <person name="Alikhan N.F."/>
            <person name="Baker D."/>
            <person name="Gharbi K."/>
            <person name="Hall N."/>
            <person name="Watson M."/>
            <person name="Adriaenssens E.M."/>
            <person name="Foster-Nyarko E."/>
            <person name="Jarju S."/>
            <person name="Secka A."/>
            <person name="Antonio M."/>
            <person name="Oren A."/>
            <person name="Chaudhuri R.R."/>
            <person name="La Ragione R."/>
            <person name="Hildebrand F."/>
            <person name="Pallen M.J."/>
        </authorList>
    </citation>
    <scope>NUCLEOTIDE SEQUENCE</scope>
    <source>
        <strain evidence="1">CHK121-14286</strain>
    </source>
</reference>
<dbReference type="Proteomes" id="UP000824200">
    <property type="component" value="Unassembled WGS sequence"/>
</dbReference>
<proteinExistence type="predicted"/>
<reference evidence="1" key="1">
    <citation type="submission" date="2020-10" db="EMBL/GenBank/DDBJ databases">
        <authorList>
            <person name="Gilroy R."/>
        </authorList>
    </citation>
    <scope>NUCLEOTIDE SEQUENCE</scope>
    <source>
        <strain evidence="1">CHK121-14286</strain>
    </source>
</reference>
<gene>
    <name evidence="1" type="ORF">IAC95_01975</name>
</gene>
<evidence type="ECO:0000313" key="2">
    <source>
        <dbReference type="Proteomes" id="UP000824200"/>
    </source>
</evidence>